<keyword evidence="1" id="KW-0732">Signal</keyword>
<evidence type="ECO:0000313" key="2">
    <source>
        <dbReference type="EMBL" id="TDY72805.1"/>
    </source>
</evidence>
<evidence type="ECO:0000256" key="1">
    <source>
        <dbReference type="SAM" id="SignalP"/>
    </source>
</evidence>
<protein>
    <recommendedName>
        <fullName evidence="4">Lipoprotein</fullName>
    </recommendedName>
</protein>
<evidence type="ECO:0008006" key="4">
    <source>
        <dbReference type="Google" id="ProtNLM"/>
    </source>
</evidence>
<dbReference type="STRING" id="1193051.LEP1GSC017_2132"/>
<name>A0A4R8N0H1_LEPME</name>
<proteinExistence type="predicted"/>
<keyword evidence="3" id="KW-1185">Reference proteome</keyword>
<dbReference type="Proteomes" id="UP000294684">
    <property type="component" value="Unassembled WGS sequence"/>
</dbReference>
<dbReference type="AlphaFoldDB" id="A0A4R8N0H1"/>
<sequence>MVYFMKRLTILLFLFAFQFCVSHQNNTQKPQKQYELILRSAVSNFEIVFKSSPQKNDLVEQKESNTILDTEKFSL</sequence>
<reference evidence="2 3" key="1">
    <citation type="submission" date="2019-03" db="EMBL/GenBank/DDBJ databases">
        <title>Genomic Encyclopedia of Archaeal and Bacterial Type Strains, Phase II (KMG-II): from individual species to whole genera.</title>
        <authorList>
            <person name="Goeker M."/>
        </authorList>
    </citation>
    <scope>NUCLEOTIDE SEQUENCE [LARGE SCALE GENOMIC DNA]</scope>
    <source>
        <strain evidence="2 3">DSM 21537</strain>
    </source>
</reference>
<gene>
    <name evidence="2" type="ORF">CLV96_1816</name>
</gene>
<accession>A0A4R8N0H1</accession>
<feature type="signal peptide" evidence="1">
    <location>
        <begin position="1"/>
        <end position="23"/>
    </location>
</feature>
<comment type="caution">
    <text evidence="2">The sequence shown here is derived from an EMBL/GenBank/DDBJ whole genome shotgun (WGS) entry which is preliminary data.</text>
</comment>
<evidence type="ECO:0000313" key="3">
    <source>
        <dbReference type="Proteomes" id="UP000294684"/>
    </source>
</evidence>
<dbReference type="EMBL" id="SORO01000001">
    <property type="protein sequence ID" value="TDY72805.1"/>
    <property type="molecule type" value="Genomic_DNA"/>
</dbReference>
<feature type="chain" id="PRO_5020637117" description="Lipoprotein" evidence="1">
    <location>
        <begin position="24"/>
        <end position="75"/>
    </location>
</feature>
<organism evidence="2 3">
    <name type="scientific">Leptospira meyeri</name>
    <dbReference type="NCBI Taxonomy" id="29508"/>
    <lineage>
        <taxon>Bacteria</taxon>
        <taxon>Pseudomonadati</taxon>
        <taxon>Spirochaetota</taxon>
        <taxon>Spirochaetia</taxon>
        <taxon>Leptospirales</taxon>
        <taxon>Leptospiraceae</taxon>
        <taxon>Leptospira</taxon>
    </lineage>
</organism>